<dbReference type="Proteomes" id="UP001220324">
    <property type="component" value="Unassembled WGS sequence"/>
</dbReference>
<evidence type="ECO:0000313" key="2">
    <source>
        <dbReference type="EMBL" id="KAJ5526289.1"/>
    </source>
</evidence>
<protein>
    <submittedName>
        <fullName evidence="2">Uncharacterized protein</fullName>
    </submittedName>
</protein>
<evidence type="ECO:0000256" key="1">
    <source>
        <dbReference type="SAM" id="MobiDB-lite"/>
    </source>
</evidence>
<organism evidence="2 3">
    <name type="scientific">Penicillium frequentans</name>
    <dbReference type="NCBI Taxonomy" id="3151616"/>
    <lineage>
        <taxon>Eukaryota</taxon>
        <taxon>Fungi</taxon>
        <taxon>Dikarya</taxon>
        <taxon>Ascomycota</taxon>
        <taxon>Pezizomycotina</taxon>
        <taxon>Eurotiomycetes</taxon>
        <taxon>Eurotiomycetidae</taxon>
        <taxon>Eurotiales</taxon>
        <taxon>Aspergillaceae</taxon>
        <taxon>Penicillium</taxon>
    </lineage>
</organism>
<evidence type="ECO:0000313" key="3">
    <source>
        <dbReference type="Proteomes" id="UP001220324"/>
    </source>
</evidence>
<comment type="caution">
    <text evidence="2">The sequence shown here is derived from an EMBL/GenBank/DDBJ whole genome shotgun (WGS) entry which is preliminary data.</text>
</comment>
<reference evidence="2 3" key="1">
    <citation type="journal article" date="2023" name="IMA Fungus">
        <title>Comparative genomic study of the Penicillium genus elucidates a diverse pangenome and 15 lateral gene transfer events.</title>
        <authorList>
            <person name="Petersen C."/>
            <person name="Sorensen T."/>
            <person name="Nielsen M.R."/>
            <person name="Sondergaard T.E."/>
            <person name="Sorensen J.L."/>
            <person name="Fitzpatrick D.A."/>
            <person name="Frisvad J.C."/>
            <person name="Nielsen K.L."/>
        </authorList>
    </citation>
    <scope>NUCLEOTIDE SEQUENCE [LARGE SCALE GENOMIC DNA]</scope>
    <source>
        <strain evidence="2 3">IBT 35679</strain>
    </source>
</reference>
<keyword evidence="3" id="KW-1185">Reference proteome</keyword>
<name>A0AAD6CQ82_9EURO</name>
<gene>
    <name evidence="2" type="ORF">N7494_012939</name>
</gene>
<dbReference type="EMBL" id="JAQIZZ010000008">
    <property type="protein sequence ID" value="KAJ5526289.1"/>
    <property type="molecule type" value="Genomic_DNA"/>
</dbReference>
<feature type="compositionally biased region" description="Polar residues" evidence="1">
    <location>
        <begin position="160"/>
        <end position="170"/>
    </location>
</feature>
<dbReference type="AlphaFoldDB" id="A0AAD6CQ82"/>
<feature type="region of interest" description="Disordered" evidence="1">
    <location>
        <begin position="132"/>
        <end position="170"/>
    </location>
</feature>
<feature type="compositionally biased region" description="Polar residues" evidence="1">
    <location>
        <begin position="132"/>
        <end position="153"/>
    </location>
</feature>
<proteinExistence type="predicted"/>
<sequence length="197" mass="20629">MPSIQNIVIPAVLSLAVAANARFNLGDALLGKRLVTNCPNEWTPINYNGNDRCCHGSLSVEEDNNPYCCVMNYDDYRDTDVQFSDCFPFCSGTDYGGPSVSWSNEPTCITRVPFSANGYSSIVSAAVSSGRYSGTTTGPATNEATATPTSTSDYNRDNQEATSTSTWSGDSTMNAAPIATAGSVLGGAAFAAALLAL</sequence>
<accession>A0AAD6CQ82</accession>